<keyword evidence="1" id="KW-0472">Membrane</keyword>
<protein>
    <recommendedName>
        <fullName evidence="4">ABC-2 family transporter protein</fullName>
    </recommendedName>
</protein>
<feature type="transmembrane region" description="Helical" evidence="1">
    <location>
        <begin position="261"/>
        <end position="279"/>
    </location>
</feature>
<gene>
    <name evidence="2" type="ORF">HLB29_09080</name>
</gene>
<keyword evidence="1" id="KW-0812">Transmembrane</keyword>
<proteinExistence type="predicted"/>
<feature type="transmembrane region" description="Helical" evidence="1">
    <location>
        <begin position="138"/>
        <end position="158"/>
    </location>
</feature>
<feature type="transmembrane region" description="Helical" evidence="1">
    <location>
        <begin position="226"/>
        <end position="249"/>
    </location>
</feature>
<dbReference type="EMBL" id="JABGBW010000014">
    <property type="protein sequence ID" value="MBC2576823.1"/>
    <property type="molecule type" value="Genomic_DNA"/>
</dbReference>
<evidence type="ECO:0000256" key="1">
    <source>
        <dbReference type="SAM" id="Phobius"/>
    </source>
</evidence>
<accession>A0ABR6TN32</accession>
<feature type="transmembrane region" description="Helical" evidence="1">
    <location>
        <begin position="91"/>
        <end position="109"/>
    </location>
</feature>
<keyword evidence="1" id="KW-1133">Transmembrane helix</keyword>
<feature type="transmembrane region" description="Helical" evidence="1">
    <location>
        <begin position="20"/>
        <end position="38"/>
    </location>
</feature>
<reference evidence="2 3" key="1">
    <citation type="submission" date="2020-05" db="EMBL/GenBank/DDBJ databases">
        <title>Draft genome of xy-202 and genomic insight in genome of the genus Peptostreptococcus.</title>
        <authorList>
            <person name="Zhang Z."/>
        </authorList>
    </citation>
    <scope>NUCLEOTIDE SEQUENCE [LARGE SCALE GENOMIC DNA]</scope>
    <source>
        <strain evidence="2 3">DSM 27025</strain>
    </source>
</reference>
<dbReference type="Proteomes" id="UP000713904">
    <property type="component" value="Unassembled WGS sequence"/>
</dbReference>
<sequence>MIDILRLYYYEMEKNRKKFIIISVAVLIMIFSLSYIMLVDTFNYLSIPNNIKIFGEFSKHSSENIGLSELIKNYSKDRISIKTYIELGMEFYFALGTLISILMSFDIVMKNYRKKNQSYYIESMLPIGIWKTKIAKILCGYSLYVFFISMSLIGMMLLDKIMGMAFSDIYIADVCGKSFDNPFVPGEFLNNVLFMFAFVLTCIVGTQFLTSVLFTDYKRGSNYKRISFFIVLPICIFLMTLLIIVLVFVPEYAVYTSKLNIKLIVLIILTFISGGMFVADVKITKKRLKGGL</sequence>
<dbReference type="RefSeq" id="WP_185624842.1">
    <property type="nucleotide sequence ID" value="NZ_JABGBW010000014.1"/>
</dbReference>
<feature type="transmembrane region" description="Helical" evidence="1">
    <location>
        <begin position="192"/>
        <end position="214"/>
    </location>
</feature>
<evidence type="ECO:0000313" key="2">
    <source>
        <dbReference type="EMBL" id="MBC2576823.1"/>
    </source>
</evidence>
<evidence type="ECO:0000313" key="3">
    <source>
        <dbReference type="Proteomes" id="UP000713904"/>
    </source>
</evidence>
<evidence type="ECO:0008006" key="4">
    <source>
        <dbReference type="Google" id="ProtNLM"/>
    </source>
</evidence>
<organism evidence="2 3">
    <name type="scientific">Peptostreptococcus canis</name>
    <dbReference type="NCBI Taxonomy" id="1159213"/>
    <lineage>
        <taxon>Bacteria</taxon>
        <taxon>Bacillati</taxon>
        <taxon>Bacillota</taxon>
        <taxon>Clostridia</taxon>
        <taxon>Peptostreptococcales</taxon>
        <taxon>Peptostreptococcaceae</taxon>
        <taxon>Peptostreptococcus</taxon>
    </lineage>
</organism>
<comment type="caution">
    <text evidence="2">The sequence shown here is derived from an EMBL/GenBank/DDBJ whole genome shotgun (WGS) entry which is preliminary data.</text>
</comment>
<name>A0ABR6TN32_9FIRM</name>
<keyword evidence="3" id="KW-1185">Reference proteome</keyword>